<evidence type="ECO:0000313" key="7">
    <source>
        <dbReference type="Proteomes" id="UP000887574"/>
    </source>
</evidence>
<protein>
    <submittedName>
        <fullName evidence="8">Methyltransferase FkbM domain-containing protein</fullName>
    </submittedName>
</protein>
<dbReference type="GO" id="GO:0042574">
    <property type="term" value="P:retinal metabolic process"/>
    <property type="evidence" value="ECO:0007669"/>
    <property type="project" value="TreeGrafter"/>
</dbReference>
<evidence type="ECO:0000256" key="3">
    <source>
        <dbReference type="ARBA" id="ARBA00023004"/>
    </source>
</evidence>
<keyword evidence="2 4" id="KW-0479">Metal-binding</keyword>
<evidence type="ECO:0000256" key="1">
    <source>
        <dbReference type="ARBA" id="ARBA00006787"/>
    </source>
</evidence>
<evidence type="ECO:0000313" key="8">
    <source>
        <dbReference type="WBParaSite" id="jg17752"/>
    </source>
</evidence>
<dbReference type="Pfam" id="PF03055">
    <property type="entry name" value="RPE65"/>
    <property type="match status" value="2"/>
</dbReference>
<organism evidence="7 8">
    <name type="scientific">Ditylenchus dipsaci</name>
    <dbReference type="NCBI Taxonomy" id="166011"/>
    <lineage>
        <taxon>Eukaryota</taxon>
        <taxon>Metazoa</taxon>
        <taxon>Ecdysozoa</taxon>
        <taxon>Nematoda</taxon>
        <taxon>Chromadorea</taxon>
        <taxon>Rhabditida</taxon>
        <taxon>Tylenchina</taxon>
        <taxon>Tylenchomorpha</taxon>
        <taxon>Sphaerularioidea</taxon>
        <taxon>Anguinidae</taxon>
        <taxon>Anguininae</taxon>
        <taxon>Ditylenchus</taxon>
    </lineage>
</organism>
<dbReference type="PANTHER" id="PTHR10543">
    <property type="entry name" value="BETA-CAROTENE DIOXYGENASE"/>
    <property type="match status" value="1"/>
</dbReference>
<name>A0A915DB20_9BILA</name>
<dbReference type="PANTHER" id="PTHR10543:SF129">
    <property type="entry name" value="CAROTENOID OXYGENASE"/>
    <property type="match status" value="1"/>
</dbReference>
<dbReference type="InterPro" id="IPR006342">
    <property type="entry name" value="FkbM_mtfrase"/>
</dbReference>
<feature type="binding site" evidence="4">
    <location>
        <position position="496"/>
    </location>
    <ligand>
        <name>Fe cation</name>
        <dbReference type="ChEBI" id="CHEBI:24875"/>
        <note>catalytic</note>
    </ligand>
</feature>
<evidence type="ECO:0000256" key="2">
    <source>
        <dbReference type="ARBA" id="ARBA00022723"/>
    </source>
</evidence>
<comment type="cofactor">
    <cofactor evidence="4">
        <name>Fe(2+)</name>
        <dbReference type="ChEBI" id="CHEBI:29033"/>
    </cofactor>
    <text evidence="4">Binds 1 Fe(2+) ion per subunit.</text>
</comment>
<feature type="region of interest" description="Disordered" evidence="5">
    <location>
        <begin position="749"/>
        <end position="772"/>
    </location>
</feature>
<sequence>MKSGTELITVPDSLNRMFHLNFFQFYEEKQNTTRNLLPYKKNGSLIELIERDALQSISLHFRQRTYSNSSFKNPTKNVSASSQPANRRVCLTETVEFKNALHLQKRGMEFNREPETHEIDYKASWSRVKQHFNDIWSDLKSKMRLLSFYSDGEEVKYFAQFVKADDECNVITLEDFTMKHKTIEYMGIADFFHKYNGNRAIDLLLVDVEGSEYGILNQFVVCLLLLSTLKVNAQSFRKVHLGFPEAWDGDKYQELHCPSKDIPKFLDGYFLCQLSAAYGNVKAPPGQRLNHMIDAIGAVGAFHISNGEVTFSAQYYPSRPYKIWEFYDRNMTKASVPWAGWSDYNLTAMAKWEQIPNNADSARFHPNLDFWRVGNKLIAGTEAPYWVGYEFDVRTLGKFKLFPFTEDNEIFGNPRPNMIPISMAIHERTDSTGTIWGSFSAMNFNDQRFYQGIFTVDSTGVRRVVGMYDYGVWDADACSKDDEYIGDKTQLPGYIHSITSTENYIILPVTSLLINPCKFKEPPLSNPHSSIQNGGLWGMDFFEQVPARFITHQLNAYESLEGNIIADMIVYDSHDPYVKYFYTDFLTSQETIAADFPQTNHAFDGQVYQWAYLVDHPFAADNSILKINVDDPAGGRNLRFKADPSFVLHEPWVVSRPNAVGEDDAVLIIRALDLAENKGVLLIVDASTMLEVGRANVPISVPFGFHNRFFSSKELGLTSTFVEEPSSNGFRSNSLDRSSAINNHIRGKLNKNRKPHSWKPLVQQPQPSLTGSTTSAFWSRMLMTTTPPGPTWVPIHPIAKTSIPWWMTTTPSAPDPIPTIPPYIQPEKLRPPPHSRPYSSRLGRPMPMPTNTAGLPEPEEYVLGGERTIQTGDTLTVRQLYEKMLKRFAAGCLKFLKMSLLMDALMVVTRLSNGQEDIVQLAPVISQHHETMG</sequence>
<feature type="binding site" evidence="4">
    <location>
        <position position="426"/>
    </location>
    <ligand>
        <name>Fe cation</name>
        <dbReference type="ChEBI" id="CHEBI:24875"/>
        <note>catalytic</note>
    </ligand>
</feature>
<feature type="region of interest" description="Disordered" evidence="5">
    <location>
        <begin position="822"/>
        <end position="846"/>
    </location>
</feature>
<dbReference type="WBParaSite" id="jg17752">
    <property type="protein sequence ID" value="jg17752"/>
    <property type="gene ID" value="jg17752"/>
</dbReference>
<dbReference type="GO" id="GO:0046872">
    <property type="term" value="F:metal ion binding"/>
    <property type="evidence" value="ECO:0007669"/>
    <property type="project" value="UniProtKB-KW"/>
</dbReference>
<dbReference type="GO" id="GO:0010436">
    <property type="term" value="F:carotenoid dioxygenase activity"/>
    <property type="evidence" value="ECO:0007669"/>
    <property type="project" value="TreeGrafter"/>
</dbReference>
<dbReference type="AlphaFoldDB" id="A0A915DB20"/>
<dbReference type="GO" id="GO:0003834">
    <property type="term" value="F:beta-carotene 15,15'-dioxygenase activity"/>
    <property type="evidence" value="ECO:0007669"/>
    <property type="project" value="TreeGrafter"/>
</dbReference>
<evidence type="ECO:0000256" key="5">
    <source>
        <dbReference type="SAM" id="MobiDB-lite"/>
    </source>
</evidence>
<evidence type="ECO:0000259" key="6">
    <source>
        <dbReference type="Pfam" id="PF05050"/>
    </source>
</evidence>
<dbReference type="Proteomes" id="UP000887574">
    <property type="component" value="Unplaced"/>
</dbReference>
<reference evidence="8" key="1">
    <citation type="submission" date="2022-11" db="UniProtKB">
        <authorList>
            <consortium name="WormBaseParasite"/>
        </authorList>
    </citation>
    <scope>IDENTIFICATION</scope>
</reference>
<keyword evidence="7" id="KW-1185">Reference proteome</keyword>
<feature type="binding site" evidence="4">
    <location>
        <position position="552"/>
    </location>
    <ligand>
        <name>Fe cation</name>
        <dbReference type="ChEBI" id="CHEBI:24875"/>
        <note>catalytic</note>
    </ligand>
</feature>
<feature type="binding site" evidence="4">
    <location>
        <position position="706"/>
    </location>
    <ligand>
        <name>Fe cation</name>
        <dbReference type="ChEBI" id="CHEBI:24875"/>
        <note>catalytic</note>
    </ligand>
</feature>
<proteinExistence type="inferred from homology"/>
<dbReference type="InterPro" id="IPR004294">
    <property type="entry name" value="Carotenoid_Oase"/>
</dbReference>
<dbReference type="Pfam" id="PF05050">
    <property type="entry name" value="Methyltransf_21"/>
    <property type="match status" value="1"/>
</dbReference>
<accession>A0A915DB20</accession>
<keyword evidence="3 4" id="KW-0408">Iron</keyword>
<feature type="compositionally biased region" description="Polar residues" evidence="5">
    <location>
        <begin position="763"/>
        <end position="772"/>
    </location>
</feature>
<dbReference type="GO" id="GO:0016121">
    <property type="term" value="P:carotene catabolic process"/>
    <property type="evidence" value="ECO:0007669"/>
    <property type="project" value="TreeGrafter"/>
</dbReference>
<feature type="domain" description="Methyltransferase FkbM" evidence="6">
    <location>
        <begin position="147"/>
        <end position="218"/>
    </location>
</feature>
<evidence type="ECO:0000256" key="4">
    <source>
        <dbReference type="PIRSR" id="PIRSR604294-1"/>
    </source>
</evidence>
<comment type="similarity">
    <text evidence="1">Belongs to the carotenoid oxygenase family.</text>
</comment>